<dbReference type="Proteomes" id="UP000027195">
    <property type="component" value="Unassembled WGS sequence"/>
</dbReference>
<dbReference type="GO" id="GO:0006612">
    <property type="term" value="P:protein targeting to membrane"/>
    <property type="evidence" value="ECO:0007669"/>
    <property type="project" value="TreeGrafter"/>
</dbReference>
<evidence type="ECO:0000256" key="2">
    <source>
        <dbReference type="ARBA" id="ARBA00022679"/>
    </source>
</evidence>
<sequence>MASADTPPPQDGSPKPSTKRPSRQCISFAEEYERQNSKKQGPQPWIVRKLAIFLVLGLQGYTVYVYVGRICVPMIRRDASALGGRGQGIAFLVIFSILWLMFVWTYIKVILTPPGYAKDFVEKTPQPNLQWDTDSGVGSVPYTSVAGPRTSRENRPPSVTQPPTTFPPDVEKRPPSSHSRQRSNTYPGTLRTPKSSVSSGPGHPIGTGVNYGNDAPPMPDMHAGVSEASARGTSRDDESKGRAQLPSPSKPPPAHAKQQPQPFPSSRPSGTASPTSEMRPVFSRHPSDTRVLAPESRYCNHDGIVKPMRTHHCRHCGACVLRYDHHCPWIGQCVGAFNYKFFVIFVLWAAIWCLWVLITLIISAASRKGQENVDAQHIVVIALAGLFSLFTITLGGSHIHYIFINATTVEGMGLSDMKQRESVKIKQMHPWYDCAGARKTRKEWDREWGKINTEGNLWWLGSKKANWEAVMGKNRWRWFLPVGRHEGDGTTYTRNPRFDDEGRLRRRSEWPENLR</sequence>
<evidence type="ECO:0000313" key="15">
    <source>
        <dbReference type="Proteomes" id="UP000027195"/>
    </source>
</evidence>
<dbReference type="PANTHER" id="PTHR22883">
    <property type="entry name" value="ZINC FINGER DHHC DOMAIN CONTAINING PROTEIN"/>
    <property type="match status" value="1"/>
</dbReference>
<evidence type="ECO:0000256" key="4">
    <source>
        <dbReference type="ARBA" id="ARBA00022989"/>
    </source>
</evidence>
<dbReference type="EMBL" id="KL198126">
    <property type="protein sequence ID" value="KDQ06688.1"/>
    <property type="molecule type" value="Genomic_DNA"/>
</dbReference>
<feature type="domain" description="Palmitoyltransferase DHHC" evidence="13">
    <location>
        <begin position="295"/>
        <end position="412"/>
    </location>
</feature>
<protein>
    <recommendedName>
        <fullName evidence="11">Palmitoyltransferase</fullName>
        <ecNumber evidence="11">2.3.1.225</ecNumber>
    </recommendedName>
</protein>
<dbReference type="GO" id="GO:0005794">
    <property type="term" value="C:Golgi apparatus"/>
    <property type="evidence" value="ECO:0007669"/>
    <property type="project" value="TreeGrafter"/>
</dbReference>
<evidence type="ECO:0000256" key="8">
    <source>
        <dbReference type="ARBA" id="ARBA00023315"/>
    </source>
</evidence>
<dbReference type="OrthoDB" id="1436450at2759"/>
<keyword evidence="2 11" id="KW-0808">Transferase</keyword>
<feature type="transmembrane region" description="Helical" evidence="11">
    <location>
        <begin position="378"/>
        <end position="403"/>
    </location>
</feature>
<feature type="transmembrane region" description="Helical" evidence="11">
    <location>
        <begin position="88"/>
        <end position="107"/>
    </location>
</feature>
<dbReference type="AlphaFoldDB" id="A0A067LTR8"/>
<evidence type="ECO:0000256" key="3">
    <source>
        <dbReference type="ARBA" id="ARBA00022692"/>
    </source>
</evidence>
<keyword evidence="6" id="KW-0564">Palmitate</keyword>
<evidence type="ECO:0000259" key="13">
    <source>
        <dbReference type="Pfam" id="PF01529"/>
    </source>
</evidence>
<dbReference type="PROSITE" id="PS50216">
    <property type="entry name" value="DHHC"/>
    <property type="match status" value="1"/>
</dbReference>
<dbReference type="InterPro" id="IPR039859">
    <property type="entry name" value="PFA4/ZDH16/20/ERF2-like"/>
</dbReference>
<evidence type="ECO:0000256" key="7">
    <source>
        <dbReference type="ARBA" id="ARBA00023288"/>
    </source>
</evidence>
<name>A0A067LTR8_BOTB1</name>
<dbReference type="GO" id="GO:0005783">
    <property type="term" value="C:endoplasmic reticulum"/>
    <property type="evidence" value="ECO:0007669"/>
    <property type="project" value="TreeGrafter"/>
</dbReference>
<comment type="similarity">
    <text evidence="9">Belongs to the DHHC palmitoyltransferase family. PFA5 subfamily.</text>
</comment>
<evidence type="ECO:0000313" key="14">
    <source>
        <dbReference type="EMBL" id="KDQ06688.1"/>
    </source>
</evidence>
<feature type="transmembrane region" description="Helical" evidence="11">
    <location>
        <begin position="341"/>
        <end position="366"/>
    </location>
</feature>
<evidence type="ECO:0000256" key="1">
    <source>
        <dbReference type="ARBA" id="ARBA00004141"/>
    </source>
</evidence>
<comment type="catalytic activity">
    <reaction evidence="10 11">
        <text>L-cysteinyl-[protein] + hexadecanoyl-CoA = S-hexadecanoyl-L-cysteinyl-[protein] + CoA</text>
        <dbReference type="Rhea" id="RHEA:36683"/>
        <dbReference type="Rhea" id="RHEA-COMP:10131"/>
        <dbReference type="Rhea" id="RHEA-COMP:11032"/>
        <dbReference type="ChEBI" id="CHEBI:29950"/>
        <dbReference type="ChEBI" id="CHEBI:57287"/>
        <dbReference type="ChEBI" id="CHEBI:57379"/>
        <dbReference type="ChEBI" id="CHEBI:74151"/>
        <dbReference type="EC" id="2.3.1.225"/>
    </reaction>
</comment>
<accession>A0A067LTR8</accession>
<dbReference type="STRING" id="930990.A0A067LTR8"/>
<evidence type="ECO:0000256" key="5">
    <source>
        <dbReference type="ARBA" id="ARBA00023136"/>
    </source>
</evidence>
<comment type="subcellular location">
    <subcellularLocation>
        <location evidence="1">Membrane</location>
        <topology evidence="1">Multi-pass membrane protein</topology>
    </subcellularLocation>
</comment>
<dbReference type="Pfam" id="PF01529">
    <property type="entry name" value="DHHC"/>
    <property type="match status" value="1"/>
</dbReference>
<dbReference type="PANTHER" id="PTHR22883:SF23">
    <property type="entry name" value="PALMITOYLTRANSFERASE ZDHHC6"/>
    <property type="match status" value="1"/>
</dbReference>
<keyword evidence="7" id="KW-0449">Lipoprotein</keyword>
<dbReference type="EC" id="2.3.1.225" evidence="11"/>
<keyword evidence="3 11" id="KW-0812">Transmembrane</keyword>
<feature type="transmembrane region" description="Helical" evidence="11">
    <location>
        <begin position="46"/>
        <end position="67"/>
    </location>
</feature>
<evidence type="ECO:0000256" key="9">
    <source>
        <dbReference type="ARBA" id="ARBA00038298"/>
    </source>
</evidence>
<evidence type="ECO:0000256" key="6">
    <source>
        <dbReference type="ARBA" id="ARBA00023139"/>
    </source>
</evidence>
<gene>
    <name evidence="14" type="ORF">BOTBODRAFT_167841</name>
</gene>
<dbReference type="GO" id="GO:0016020">
    <property type="term" value="C:membrane"/>
    <property type="evidence" value="ECO:0007669"/>
    <property type="project" value="UniProtKB-SubCell"/>
</dbReference>
<feature type="compositionally biased region" description="Pro residues" evidence="12">
    <location>
        <begin position="1"/>
        <end position="11"/>
    </location>
</feature>
<proteinExistence type="inferred from homology"/>
<reference evidence="15" key="1">
    <citation type="journal article" date="2014" name="Proc. Natl. Acad. Sci. U.S.A.">
        <title>Extensive sampling of basidiomycete genomes demonstrates inadequacy of the white-rot/brown-rot paradigm for wood decay fungi.</title>
        <authorList>
            <person name="Riley R."/>
            <person name="Salamov A.A."/>
            <person name="Brown D.W."/>
            <person name="Nagy L.G."/>
            <person name="Floudas D."/>
            <person name="Held B.W."/>
            <person name="Levasseur A."/>
            <person name="Lombard V."/>
            <person name="Morin E."/>
            <person name="Otillar R."/>
            <person name="Lindquist E.A."/>
            <person name="Sun H."/>
            <person name="LaButti K.M."/>
            <person name="Schmutz J."/>
            <person name="Jabbour D."/>
            <person name="Luo H."/>
            <person name="Baker S.E."/>
            <person name="Pisabarro A.G."/>
            <person name="Walton J.D."/>
            <person name="Blanchette R.A."/>
            <person name="Henrissat B."/>
            <person name="Martin F."/>
            <person name="Cullen D."/>
            <person name="Hibbett D.S."/>
            <person name="Grigoriev I.V."/>
        </authorList>
    </citation>
    <scope>NUCLEOTIDE SEQUENCE [LARGE SCALE GENOMIC DNA]</scope>
    <source>
        <strain evidence="15">FD-172 SS1</strain>
    </source>
</reference>
<keyword evidence="4 11" id="KW-1133">Transmembrane helix</keyword>
<feature type="region of interest" description="Disordered" evidence="12">
    <location>
        <begin position="128"/>
        <end position="288"/>
    </location>
</feature>
<evidence type="ECO:0000256" key="12">
    <source>
        <dbReference type="SAM" id="MobiDB-lite"/>
    </source>
</evidence>
<keyword evidence="8 11" id="KW-0012">Acyltransferase</keyword>
<comment type="domain">
    <text evidence="11">The DHHC domain is required for palmitoyltransferase activity.</text>
</comment>
<feature type="compositionally biased region" description="Polar residues" evidence="12">
    <location>
        <begin position="176"/>
        <end position="199"/>
    </location>
</feature>
<dbReference type="InterPro" id="IPR001594">
    <property type="entry name" value="Palmitoyltrfase_DHHC"/>
</dbReference>
<dbReference type="HOGENOM" id="CLU_023534_0_0_1"/>
<keyword evidence="5 11" id="KW-0472">Membrane</keyword>
<organism evidence="14 15">
    <name type="scientific">Botryobasidium botryosum (strain FD-172 SS1)</name>
    <dbReference type="NCBI Taxonomy" id="930990"/>
    <lineage>
        <taxon>Eukaryota</taxon>
        <taxon>Fungi</taxon>
        <taxon>Dikarya</taxon>
        <taxon>Basidiomycota</taxon>
        <taxon>Agaricomycotina</taxon>
        <taxon>Agaricomycetes</taxon>
        <taxon>Cantharellales</taxon>
        <taxon>Botryobasidiaceae</taxon>
        <taxon>Botryobasidium</taxon>
    </lineage>
</organism>
<feature type="compositionally biased region" description="Low complexity" evidence="12">
    <location>
        <begin position="255"/>
        <end position="269"/>
    </location>
</feature>
<evidence type="ECO:0000256" key="11">
    <source>
        <dbReference type="RuleBase" id="RU079119"/>
    </source>
</evidence>
<evidence type="ECO:0000256" key="10">
    <source>
        <dbReference type="ARBA" id="ARBA00048048"/>
    </source>
</evidence>
<keyword evidence="15" id="KW-1185">Reference proteome</keyword>
<dbReference type="GO" id="GO:0019706">
    <property type="term" value="F:protein-cysteine S-palmitoyltransferase activity"/>
    <property type="evidence" value="ECO:0007669"/>
    <property type="project" value="UniProtKB-EC"/>
</dbReference>
<feature type="region of interest" description="Disordered" evidence="12">
    <location>
        <begin position="1"/>
        <end position="23"/>
    </location>
</feature>
<dbReference type="InParanoid" id="A0A067LTR8"/>